<keyword evidence="2" id="KW-0732">Signal</keyword>
<evidence type="ECO:0008006" key="4">
    <source>
        <dbReference type="Google" id="ProtNLM"/>
    </source>
</evidence>
<dbReference type="PROSITE" id="PS51257">
    <property type="entry name" value="PROKAR_LIPOPROTEIN"/>
    <property type="match status" value="1"/>
</dbReference>
<evidence type="ECO:0000256" key="1">
    <source>
        <dbReference type="SAM" id="MobiDB-lite"/>
    </source>
</evidence>
<comment type="caution">
    <text evidence="3">The sequence shown here is derived from an EMBL/GenBank/DDBJ whole genome shotgun (WGS) entry which is preliminary data.</text>
</comment>
<protein>
    <recommendedName>
        <fullName evidence="4">Sensor domain-containing protein</fullName>
    </recommendedName>
</protein>
<gene>
    <name evidence="3" type="ORF">G3I53_28070</name>
</gene>
<dbReference type="RefSeq" id="WP_164333452.1">
    <property type="nucleotide sequence ID" value="NZ_JAAGMD010000771.1"/>
</dbReference>
<reference evidence="3" key="1">
    <citation type="submission" date="2020-01" db="EMBL/GenBank/DDBJ databases">
        <title>Insect and environment-associated Actinomycetes.</title>
        <authorList>
            <person name="Currrie C."/>
            <person name="Chevrette M."/>
            <person name="Carlson C."/>
            <person name="Stubbendieck R."/>
            <person name="Wendt-Pienkowski E."/>
        </authorList>
    </citation>
    <scope>NUCLEOTIDE SEQUENCE</scope>
    <source>
        <strain evidence="3">SID14436</strain>
    </source>
</reference>
<evidence type="ECO:0000256" key="2">
    <source>
        <dbReference type="SAM" id="SignalP"/>
    </source>
</evidence>
<feature type="region of interest" description="Disordered" evidence="1">
    <location>
        <begin position="42"/>
        <end position="66"/>
    </location>
</feature>
<evidence type="ECO:0000313" key="3">
    <source>
        <dbReference type="EMBL" id="NEA89795.1"/>
    </source>
</evidence>
<organism evidence="3">
    <name type="scientific">Streptomyces sp. SID14436</name>
    <dbReference type="NCBI Taxonomy" id="2706070"/>
    <lineage>
        <taxon>Bacteria</taxon>
        <taxon>Bacillati</taxon>
        <taxon>Actinomycetota</taxon>
        <taxon>Actinomycetes</taxon>
        <taxon>Kitasatosporales</taxon>
        <taxon>Streptomycetaceae</taxon>
        <taxon>Streptomyces</taxon>
    </lineage>
</organism>
<feature type="signal peptide" evidence="2">
    <location>
        <begin position="1"/>
        <end position="28"/>
    </location>
</feature>
<proteinExistence type="predicted"/>
<dbReference type="AlphaFoldDB" id="A0A6G3R2G7"/>
<dbReference type="EMBL" id="JAAGMD010000771">
    <property type="protein sequence ID" value="NEA89795.1"/>
    <property type="molecule type" value="Genomic_DNA"/>
</dbReference>
<accession>A0A6G3R2G7</accession>
<feature type="compositionally biased region" description="Low complexity" evidence="1">
    <location>
        <begin position="42"/>
        <end position="58"/>
    </location>
</feature>
<sequence length="268" mass="27697">MTRAPAARAVLVSALSVTALLTATACSAEDGAAARSAASAPASTPASAASPAAEQPSPTGSAESSVLSAEQVRAALVTETDLGEPWIPTRGAATWRDGLLKATAQDADCRRLLDALYTEDLFGDPTGPHAAVTLDDAYSDAQLRYQVAAHPSAEVDRTLAWLASLPGTCERFTATTTGAGRQEARVAELPLPEVGDARAALRITLSGRTPDGADSHLTVDLAAVRVGEETITLTNGGLGEVAPEVTQAVAQFGTERLTEIRRQSRLRV</sequence>
<feature type="chain" id="PRO_5026245954" description="Sensor domain-containing protein" evidence="2">
    <location>
        <begin position="29"/>
        <end position="268"/>
    </location>
</feature>
<name>A0A6G3R2G7_9ACTN</name>